<keyword evidence="4" id="KW-0732">Signal</keyword>
<dbReference type="AlphaFoldDB" id="C3YSL5"/>
<dbReference type="PROSITE" id="PS50132">
    <property type="entry name" value="RGS"/>
    <property type="match status" value="1"/>
</dbReference>
<evidence type="ECO:0000313" key="8">
    <source>
        <dbReference type="EMBL" id="EEN56716.1"/>
    </source>
</evidence>
<dbReference type="InterPro" id="IPR013937">
    <property type="entry name" value="Sorting_nexin_C"/>
</dbReference>
<keyword evidence="3" id="KW-0472">Membrane</keyword>
<dbReference type="SMART" id="SM00315">
    <property type="entry name" value="RGS"/>
    <property type="match status" value="1"/>
</dbReference>
<dbReference type="PROSITE" id="PS50195">
    <property type="entry name" value="PX"/>
    <property type="match status" value="1"/>
</dbReference>
<dbReference type="InterPro" id="IPR044926">
    <property type="entry name" value="RGS_subdomain_2"/>
</dbReference>
<dbReference type="PANTHER" id="PTHR22775">
    <property type="entry name" value="SORTING NEXIN"/>
    <property type="match status" value="1"/>
</dbReference>
<dbReference type="EMBL" id="GG666549">
    <property type="protein sequence ID" value="EEN56716.1"/>
    <property type="molecule type" value="Genomic_DNA"/>
</dbReference>
<dbReference type="SUPFAM" id="SSF48097">
    <property type="entry name" value="Regulator of G-protein signaling, RGS"/>
    <property type="match status" value="1"/>
</dbReference>
<dbReference type="GO" id="GO:0035091">
    <property type="term" value="F:phosphatidylinositol binding"/>
    <property type="evidence" value="ECO:0007669"/>
    <property type="project" value="InterPro"/>
</dbReference>
<dbReference type="SMART" id="SM00312">
    <property type="entry name" value="PX"/>
    <property type="match status" value="1"/>
</dbReference>
<keyword evidence="3" id="KW-0812">Transmembrane</keyword>
<dbReference type="InterPro" id="IPR003114">
    <property type="entry name" value="Phox_assoc"/>
</dbReference>
<dbReference type="InterPro" id="IPR037896">
    <property type="entry name" value="SNX13_RGS"/>
</dbReference>
<dbReference type="Pfam" id="PF00615">
    <property type="entry name" value="RGS"/>
    <property type="match status" value="1"/>
</dbReference>
<evidence type="ECO:0000256" key="2">
    <source>
        <dbReference type="SAM" id="MobiDB-lite"/>
    </source>
</evidence>
<feature type="domain" description="PX" evidence="6">
    <location>
        <begin position="668"/>
        <end position="788"/>
    </location>
</feature>
<sequence length="1067" mass="122521">MRPIRPPFSRALFLLLLPSLAVRSWHLRRDDVTASPARAADCVRYDRQSELNIYGPTIQNGRRLGHRQRSAVKNITYAGVVPSRRSSLDMQGKMGDSSLSTVAWGGLALALFVGTFGPFGGVFLFLYLVCFLVGAFVILYRRGKEESTVELQQSSSDRLERTSDGIPKLVEEAQKIRQYKTDKRLTGSSTIDEPLREVLDYTFRDYVQNWYHDKISDDESFLHDLRIMTQRVIIAFANKSKEVEWVPYFTTRLVDDFASHLRLFRKAQEKVLKAEKNPDFASHLRLFRKAQEKVLKAEKNPDGTPRPQDDLESIFFDLEADMEKTICRDLICTSEQREIEYLQDLSEVLLYLLLPPEDFHNKPFRFIVREILVNGMILPTIGTFSDPDYVNQTAVWLIKDSCFVNEAFLTVIKCGDEIGELEAVMERVDAEIAKTRARDTSGDDSDTKQQLNSLMFVKQLCERRLCERRVQQLYSGDTDSPPVDTDEIGGIREGWLYQLPLDVALINNVALSYFIDFLTASGRQGYVFFWLTVEGFRVSATMQIQNNTRGPDYEMLRAAALNIYEQYLSEKASPRVKLEDSLVKSIYNTIIKDTPSAGIFDEAQRRVFTILQEDKFYPAFKRSPAYVKLLAELELLKDPEVGPDPEEGIEALEGSGSWLLSPIREDQIKLTAKIMQTGICKEHGKQYALYAINVRKETPIEEEVWDTFRRYSDFHDLHMRLKDKFDSLYALKLPAKKTFKNLNKEFLEKRRKELNQYLQTLLCEDVLQNNPGMKEAMLDFLENKAYNKGKGQLARKMDTLVNPLRNSVRNTFNVVKSMPDNLAEGVGKMSDGLGKVSDSVSDKLGKIGNKVLKSPQGYDDCKVSAHIEDNIDDNIPLRIMLLLMDEVFDLKDKNQWLRRQIVALLQQIIRAILGDKMNRKIVEQVGVLTSAEQVAEYVKQFRDAFWPNGVLADPAEIREKNICMRTRVAAKTKMLGSIPDELKHVIGAETTRKGVTRVFEMCQYPRLNRRLLYVVLEGILETLFPENKFREIFTKLHSKSPRIKARMDTRAPPGGQNKKDRWKQQMS</sequence>
<feature type="region of interest" description="Disordered" evidence="2">
    <location>
        <begin position="1043"/>
        <end position="1067"/>
    </location>
</feature>
<dbReference type="PANTHER" id="PTHR22775:SF3">
    <property type="entry name" value="SORTING NEXIN-13"/>
    <property type="match status" value="1"/>
</dbReference>
<dbReference type="InterPro" id="IPR036305">
    <property type="entry name" value="RGS_sf"/>
</dbReference>
<accession>C3YSL5</accession>
<dbReference type="CDD" id="cd06873">
    <property type="entry name" value="PX_SNX13"/>
    <property type="match status" value="1"/>
</dbReference>
<dbReference type="Pfam" id="PF08628">
    <property type="entry name" value="Nexin_C"/>
    <property type="match status" value="1"/>
</dbReference>
<dbReference type="Gene3D" id="1.10.167.10">
    <property type="entry name" value="Regulator of G-protein Signalling 4, domain 2"/>
    <property type="match status" value="1"/>
</dbReference>
<dbReference type="InterPro" id="IPR037437">
    <property type="entry name" value="SNX13_PX"/>
</dbReference>
<dbReference type="InterPro" id="IPR016137">
    <property type="entry name" value="RGS"/>
</dbReference>
<comment type="similarity">
    <text evidence="1">Belongs to the sorting nexin family.</text>
</comment>
<evidence type="ECO:0008006" key="9">
    <source>
        <dbReference type="Google" id="ProtNLM"/>
    </source>
</evidence>
<evidence type="ECO:0000259" key="6">
    <source>
        <dbReference type="PROSITE" id="PS50195"/>
    </source>
</evidence>
<evidence type="ECO:0000256" key="4">
    <source>
        <dbReference type="SAM" id="SignalP"/>
    </source>
</evidence>
<protein>
    <recommendedName>
        <fullName evidence="9">PX domain-containing protein</fullName>
    </recommendedName>
</protein>
<dbReference type="Pfam" id="PF00787">
    <property type="entry name" value="PX"/>
    <property type="match status" value="1"/>
</dbReference>
<dbReference type="Gene3D" id="3.30.1520.10">
    <property type="entry name" value="Phox-like domain"/>
    <property type="match status" value="1"/>
</dbReference>
<gene>
    <name evidence="8" type="ORF">BRAFLDRAFT_67769</name>
</gene>
<feature type="domain" description="RGS" evidence="5">
    <location>
        <begin position="500"/>
        <end position="616"/>
    </location>
</feature>
<keyword evidence="3" id="KW-1133">Transmembrane helix</keyword>
<reference evidence="8" key="1">
    <citation type="journal article" date="2008" name="Nature">
        <title>The amphioxus genome and the evolution of the chordate karyotype.</title>
        <authorList>
            <consortium name="US DOE Joint Genome Institute (JGI-PGF)"/>
            <person name="Putnam N.H."/>
            <person name="Butts T."/>
            <person name="Ferrier D.E.K."/>
            <person name="Furlong R.F."/>
            <person name="Hellsten U."/>
            <person name="Kawashima T."/>
            <person name="Robinson-Rechavi M."/>
            <person name="Shoguchi E."/>
            <person name="Terry A."/>
            <person name="Yu J.-K."/>
            <person name="Benito-Gutierrez E.L."/>
            <person name="Dubchak I."/>
            <person name="Garcia-Fernandez J."/>
            <person name="Gibson-Brown J.J."/>
            <person name="Grigoriev I.V."/>
            <person name="Horton A.C."/>
            <person name="de Jong P.J."/>
            <person name="Jurka J."/>
            <person name="Kapitonov V.V."/>
            <person name="Kohara Y."/>
            <person name="Kuroki Y."/>
            <person name="Lindquist E."/>
            <person name="Lucas S."/>
            <person name="Osoegawa K."/>
            <person name="Pennacchio L.A."/>
            <person name="Salamov A.A."/>
            <person name="Satou Y."/>
            <person name="Sauka-Spengler T."/>
            <person name="Schmutz J."/>
            <person name="Shin-I T."/>
            <person name="Toyoda A."/>
            <person name="Bronner-Fraser M."/>
            <person name="Fujiyama A."/>
            <person name="Holland L.Z."/>
            <person name="Holland P.W.H."/>
            <person name="Satoh N."/>
            <person name="Rokhsar D.S."/>
        </authorList>
    </citation>
    <scope>NUCLEOTIDE SEQUENCE [LARGE SCALE GENOMIC DNA]</scope>
    <source>
        <strain evidence="8">S238N-H82</strain>
        <tissue evidence="8">Testes</tissue>
    </source>
</reference>
<dbReference type="SMART" id="SM00313">
    <property type="entry name" value="PXA"/>
    <property type="match status" value="1"/>
</dbReference>
<evidence type="ECO:0000256" key="3">
    <source>
        <dbReference type="SAM" id="Phobius"/>
    </source>
</evidence>
<feature type="compositionally biased region" description="Basic and acidic residues" evidence="2">
    <location>
        <begin position="1057"/>
        <end position="1067"/>
    </location>
</feature>
<evidence type="ECO:0000256" key="1">
    <source>
        <dbReference type="ARBA" id="ARBA00010883"/>
    </source>
</evidence>
<evidence type="ECO:0000259" key="5">
    <source>
        <dbReference type="PROSITE" id="PS50132"/>
    </source>
</evidence>
<dbReference type="CDD" id="cd08719">
    <property type="entry name" value="RGS_SNX13"/>
    <property type="match status" value="1"/>
</dbReference>
<feature type="transmembrane region" description="Helical" evidence="3">
    <location>
        <begin position="122"/>
        <end position="140"/>
    </location>
</feature>
<dbReference type="eggNOG" id="KOG2101">
    <property type="taxonomic scope" value="Eukaryota"/>
</dbReference>
<feature type="signal peptide" evidence="4">
    <location>
        <begin position="1"/>
        <end position="24"/>
    </location>
</feature>
<dbReference type="SUPFAM" id="SSF64268">
    <property type="entry name" value="PX domain"/>
    <property type="match status" value="1"/>
</dbReference>
<feature type="domain" description="PXA" evidence="7">
    <location>
        <begin position="188"/>
        <end position="402"/>
    </location>
</feature>
<dbReference type="STRING" id="7739.C3YSL5"/>
<dbReference type="Pfam" id="PF02194">
    <property type="entry name" value="PXA"/>
    <property type="match status" value="1"/>
</dbReference>
<dbReference type="InterPro" id="IPR001683">
    <property type="entry name" value="PX_dom"/>
</dbReference>
<dbReference type="PROSITE" id="PS51207">
    <property type="entry name" value="PXA"/>
    <property type="match status" value="1"/>
</dbReference>
<dbReference type="InterPro" id="IPR036871">
    <property type="entry name" value="PX_dom_sf"/>
</dbReference>
<feature type="chain" id="PRO_5002933999" description="PX domain-containing protein" evidence="4">
    <location>
        <begin position="25"/>
        <end position="1067"/>
    </location>
</feature>
<proteinExistence type="inferred from homology"/>
<dbReference type="InParanoid" id="C3YSL5"/>
<evidence type="ECO:0000259" key="7">
    <source>
        <dbReference type="PROSITE" id="PS51207"/>
    </source>
</evidence>
<name>C3YSL5_BRAFL</name>
<organism>
    <name type="scientific">Branchiostoma floridae</name>
    <name type="common">Florida lancelet</name>
    <name type="synonym">Amphioxus</name>
    <dbReference type="NCBI Taxonomy" id="7739"/>
    <lineage>
        <taxon>Eukaryota</taxon>
        <taxon>Metazoa</taxon>
        <taxon>Chordata</taxon>
        <taxon>Cephalochordata</taxon>
        <taxon>Leptocardii</taxon>
        <taxon>Amphioxiformes</taxon>
        <taxon>Branchiostomatidae</taxon>
        <taxon>Branchiostoma</taxon>
    </lineage>
</organism>